<dbReference type="SUPFAM" id="SSF53254">
    <property type="entry name" value="Phosphoglycerate mutase-like"/>
    <property type="match status" value="1"/>
</dbReference>
<dbReference type="InterPro" id="IPR022492">
    <property type="entry name" value="Phosphomutase_MSMEG4193_put"/>
</dbReference>
<proteinExistence type="predicted"/>
<protein>
    <submittedName>
        <fullName evidence="2">Unannotated protein</fullName>
    </submittedName>
</protein>
<organism evidence="2">
    <name type="scientific">freshwater metagenome</name>
    <dbReference type="NCBI Taxonomy" id="449393"/>
    <lineage>
        <taxon>unclassified sequences</taxon>
        <taxon>metagenomes</taxon>
        <taxon>ecological metagenomes</taxon>
    </lineage>
</organism>
<dbReference type="SMART" id="SM00855">
    <property type="entry name" value="PGAM"/>
    <property type="match status" value="1"/>
</dbReference>
<evidence type="ECO:0000313" key="2">
    <source>
        <dbReference type="EMBL" id="CAB4657574.1"/>
    </source>
</evidence>
<dbReference type="Gene3D" id="3.40.50.1240">
    <property type="entry name" value="Phosphoglycerate mutase-like"/>
    <property type="match status" value="1"/>
</dbReference>
<dbReference type="PANTHER" id="PTHR48100:SF2">
    <property type="entry name" value="CONSERVED PROTEIN"/>
    <property type="match status" value="1"/>
</dbReference>
<dbReference type="AlphaFoldDB" id="A0A6J6LAB5"/>
<dbReference type="EMBL" id="CAEZWQ010000020">
    <property type="protein sequence ID" value="CAB4657574.1"/>
    <property type="molecule type" value="Genomic_DNA"/>
</dbReference>
<dbReference type="EMBL" id="CAEZUG010000001">
    <property type="protein sequence ID" value="CAB4582779.1"/>
    <property type="molecule type" value="Genomic_DNA"/>
</dbReference>
<dbReference type="PANTHER" id="PTHR48100">
    <property type="entry name" value="BROAD-SPECIFICITY PHOSPHATASE YOR283W-RELATED"/>
    <property type="match status" value="1"/>
</dbReference>
<dbReference type="CDD" id="cd07067">
    <property type="entry name" value="HP_PGM_like"/>
    <property type="match status" value="1"/>
</dbReference>
<gene>
    <name evidence="1" type="ORF">UFOPK1795_00010</name>
    <name evidence="2" type="ORF">UFOPK2275_00313</name>
    <name evidence="3" type="ORF">UFOPK2816_00083</name>
</gene>
<dbReference type="EMBL" id="CAEZZB010000003">
    <property type="protein sequence ID" value="CAB4737829.1"/>
    <property type="molecule type" value="Genomic_DNA"/>
</dbReference>
<name>A0A6J6LAB5_9ZZZZ</name>
<evidence type="ECO:0000313" key="3">
    <source>
        <dbReference type="EMBL" id="CAB4737829.1"/>
    </source>
</evidence>
<accession>A0A6J6LAB5</accession>
<dbReference type="GO" id="GO:0005737">
    <property type="term" value="C:cytoplasm"/>
    <property type="evidence" value="ECO:0007669"/>
    <property type="project" value="TreeGrafter"/>
</dbReference>
<dbReference type="InterPro" id="IPR029033">
    <property type="entry name" value="His_PPase_superfam"/>
</dbReference>
<dbReference type="Pfam" id="PF00300">
    <property type="entry name" value="His_Phos_1"/>
    <property type="match status" value="1"/>
</dbReference>
<dbReference type="GO" id="GO:0016791">
    <property type="term" value="F:phosphatase activity"/>
    <property type="evidence" value="ECO:0007669"/>
    <property type="project" value="TreeGrafter"/>
</dbReference>
<dbReference type="InterPro" id="IPR013078">
    <property type="entry name" value="His_Pase_superF_clade-1"/>
</dbReference>
<dbReference type="NCBIfam" id="TIGR03848">
    <property type="entry name" value="MSMEG_4193"/>
    <property type="match status" value="1"/>
</dbReference>
<reference evidence="2" key="1">
    <citation type="submission" date="2020-05" db="EMBL/GenBank/DDBJ databases">
        <authorList>
            <person name="Chiriac C."/>
            <person name="Salcher M."/>
            <person name="Ghai R."/>
            <person name="Kavagutti S V."/>
        </authorList>
    </citation>
    <scope>NUCLEOTIDE SEQUENCE</scope>
</reference>
<sequence>MQVVLIRHAHSEANAKGILSGRISGVHLSSTGLKQAQELSRRLGAIKVSQLRISPLERCVETISPWWESVGRKSNPGVEIFKDDGLIEVDYGKWSGRKLSLLSKNKLWKTVQNNPSGMYFPSGEGLAQMQERAMRAVYGAIESKRKGATVLVSHGDVIKSIVASALGLHLDGFQRIVVDPASVSVIDFSGDNPRIILLNDSRADLESFINAPYRKRNLLGGGAGK</sequence>
<evidence type="ECO:0000313" key="1">
    <source>
        <dbReference type="EMBL" id="CAB4582779.1"/>
    </source>
</evidence>
<dbReference type="InterPro" id="IPR050275">
    <property type="entry name" value="PGM_Phosphatase"/>
</dbReference>